<protein>
    <recommendedName>
        <fullName evidence="3">Sulfotransferase family protein</fullName>
    </recommendedName>
</protein>
<evidence type="ECO:0000313" key="2">
    <source>
        <dbReference type="Proteomes" id="UP000190961"/>
    </source>
</evidence>
<sequence length="316" mass="36088">MQKHYIPVHLDLPGEKVKWLNIKRFTELPVMNSAAIAALEEYTLETRLDVLTARDKLPGKPSGFIFHTSRCGSTLLTRIIQKAADVLAFNEPQPINSLLVNYTKTGNTVTDLAWEQRGNKLLNSLLSTYLYTQKKVFIKFSSFNLLVLDRITKLWPDVPIVFLYRNPIEVVVSNLEKQGGFLSQRNNPMLKYILNQCNLDLPAHLTNEEYCVKMINSFFSIILHHVKNIDRSDIIAINYETISPDTIPDILRFFKLDVTKTTHTAIAACMSNNAKNGTPFSKDIASKHAKAGHIIRQLCEQYAFENYHALKQCFTR</sequence>
<dbReference type="EMBL" id="FUZU01000001">
    <property type="protein sequence ID" value="SKC64276.1"/>
    <property type="molecule type" value="Genomic_DNA"/>
</dbReference>
<gene>
    <name evidence="1" type="ORF">SAMN05660236_2308</name>
</gene>
<evidence type="ECO:0008006" key="3">
    <source>
        <dbReference type="Google" id="ProtNLM"/>
    </source>
</evidence>
<reference evidence="1 2" key="1">
    <citation type="submission" date="2017-02" db="EMBL/GenBank/DDBJ databases">
        <authorList>
            <person name="Peterson S.W."/>
        </authorList>
    </citation>
    <scope>NUCLEOTIDE SEQUENCE [LARGE SCALE GENOMIC DNA]</scope>
    <source>
        <strain evidence="1 2">DSM 25262</strain>
    </source>
</reference>
<dbReference type="InterPro" id="IPR027417">
    <property type="entry name" value="P-loop_NTPase"/>
</dbReference>
<dbReference type="Proteomes" id="UP000190961">
    <property type="component" value="Unassembled WGS sequence"/>
</dbReference>
<organism evidence="1 2">
    <name type="scientific">Ohtaekwangia koreensis</name>
    <dbReference type="NCBI Taxonomy" id="688867"/>
    <lineage>
        <taxon>Bacteria</taxon>
        <taxon>Pseudomonadati</taxon>
        <taxon>Bacteroidota</taxon>
        <taxon>Cytophagia</taxon>
        <taxon>Cytophagales</taxon>
        <taxon>Fulvivirgaceae</taxon>
        <taxon>Ohtaekwangia</taxon>
    </lineage>
</organism>
<accession>A0A1T5KKK8</accession>
<dbReference type="OrthoDB" id="5380394at2"/>
<proteinExistence type="predicted"/>
<name>A0A1T5KKK8_9BACT</name>
<dbReference type="PANTHER" id="PTHR33844">
    <property type="entry name" value="SULFOTRANSFER_1 DOMAIN-CONTAINING PROTEIN"/>
    <property type="match status" value="1"/>
</dbReference>
<dbReference type="SUPFAM" id="SSF52540">
    <property type="entry name" value="P-loop containing nucleoside triphosphate hydrolases"/>
    <property type="match status" value="1"/>
</dbReference>
<dbReference type="PANTHER" id="PTHR33844:SF1">
    <property type="entry name" value="SULFOTRANSFERASE DOMAIN-CONTAINING PROTEIN"/>
    <property type="match status" value="1"/>
</dbReference>
<dbReference type="STRING" id="688867.SAMN05660236_2308"/>
<dbReference type="AlphaFoldDB" id="A0A1T5KKK8"/>
<keyword evidence="2" id="KW-1185">Reference proteome</keyword>
<dbReference type="RefSeq" id="WP_079686770.1">
    <property type="nucleotide sequence ID" value="NZ_FUZU01000001.1"/>
</dbReference>
<dbReference type="Gene3D" id="3.40.50.300">
    <property type="entry name" value="P-loop containing nucleotide triphosphate hydrolases"/>
    <property type="match status" value="1"/>
</dbReference>
<dbReference type="Pfam" id="PF13469">
    <property type="entry name" value="Sulfotransfer_3"/>
    <property type="match status" value="1"/>
</dbReference>
<evidence type="ECO:0000313" key="1">
    <source>
        <dbReference type="EMBL" id="SKC64276.1"/>
    </source>
</evidence>